<organism evidence="8">
    <name type="scientific">Leviviridae sp</name>
    <dbReference type="NCBI Taxonomy" id="2027243"/>
    <lineage>
        <taxon>Viruses</taxon>
        <taxon>Riboviria</taxon>
        <taxon>Orthornavirae</taxon>
        <taxon>Lenarviricota</taxon>
        <taxon>Leviviricetes</taxon>
        <taxon>Norzivirales</taxon>
        <taxon>Fiersviridae</taxon>
    </lineage>
</organism>
<evidence type="ECO:0008006" key="9">
    <source>
        <dbReference type="Google" id="ProtNLM"/>
    </source>
</evidence>
<proteinExistence type="inferred from homology"/>
<keyword evidence="2" id="KW-0945">Host-virus interaction</keyword>
<gene>
    <name evidence="8" type="ORF">H1BulkLitter4270_000003</name>
</gene>
<evidence type="ECO:0000256" key="3">
    <source>
        <dbReference type="ARBA" id="ARBA00022804"/>
    </source>
</evidence>
<keyword evidence="5" id="KW-1175">Viral attachment to host cell pilus</keyword>
<reference evidence="8" key="1">
    <citation type="submission" date="2019-05" db="EMBL/GenBank/DDBJ databases">
        <title>Metatranscriptomic reconstruction reveals RNA viruses with the potential to shape carbon cycling in soil.</title>
        <authorList>
            <person name="Starr E.P."/>
            <person name="Nuccio E."/>
            <person name="Pett-Ridge J."/>
            <person name="Banfield J.F."/>
            <person name="Firestone M.K."/>
        </authorList>
    </citation>
    <scope>NUCLEOTIDE SEQUENCE</scope>
    <source>
        <strain evidence="8">H1_Bulk_Litter_4_scaffold_270</strain>
    </source>
</reference>
<keyword evidence="4" id="KW-0946">Virion</keyword>
<dbReference type="GO" id="GO:0039666">
    <property type="term" value="P:virion attachment to host cell pilus"/>
    <property type="evidence" value="ECO:0007669"/>
    <property type="project" value="UniProtKB-KW"/>
</dbReference>
<dbReference type="GO" id="GO:0044423">
    <property type="term" value="C:virion component"/>
    <property type="evidence" value="ECO:0007669"/>
    <property type="project" value="UniProtKB-KW"/>
</dbReference>
<dbReference type="InterPro" id="IPR005563">
    <property type="entry name" value="A_protein"/>
</dbReference>
<accession>A0A514D888</accession>
<protein>
    <recommendedName>
        <fullName evidence="9">Maturation protein</fullName>
    </recommendedName>
</protein>
<comment type="similarity">
    <text evidence="7">Belongs to the Leviviricetes maturation protein family.</text>
</comment>
<dbReference type="EMBL" id="MN035071">
    <property type="protein sequence ID" value="QDH89834.1"/>
    <property type="molecule type" value="Genomic_RNA"/>
</dbReference>
<sequence>MDSYSKNTQFAPHWDIWSYNYFDSPGGGKRSFTFPSAGTWLSKQSTFSGERNPLWRDQVRSGNNATTPASGTLYYGSPGQCSYAVDHLDIPVGGTKLEVFRGHARWQLSAWQFSDTIAVPGTTVTRVTNRVISRFLSQAKELTTSFESGQDLGEYKETLRTIRKPLASMHDHLESYFARLTKIKRKKKPGSLPKALADTYLEFRFGINPLVLDVTDAVTKCGSHRWPTAHLKSSSKELYSSTVGSQLCTISGDYLNSYQPNIMYKDDSIYSVRYRGAVRTHADPDGKSSIVRELQLLPQDWLPTAWDLLPYSWIADYFTNIGEIIQALSFITSDLVWAEKSIQTKRDRLYTSFSFLNLKEFSSYKTVSLVGSGKLDSHPRQGIVKFQRSKLLESDLMPRFEFRIPTGKYPYLNMGALLLSRASHLVPFF</sequence>
<evidence type="ECO:0000256" key="6">
    <source>
        <dbReference type="ARBA" id="ARBA00023296"/>
    </source>
</evidence>
<keyword evidence="6" id="KW-1160">Virus entry into host cell</keyword>
<comment type="subcellular location">
    <subcellularLocation>
        <location evidence="1">Virion</location>
    </subcellularLocation>
</comment>
<dbReference type="Pfam" id="PF03863">
    <property type="entry name" value="Phage_mat-A"/>
    <property type="match status" value="1"/>
</dbReference>
<evidence type="ECO:0000256" key="5">
    <source>
        <dbReference type="ARBA" id="ARBA00023104"/>
    </source>
</evidence>
<evidence type="ECO:0000256" key="1">
    <source>
        <dbReference type="ARBA" id="ARBA00004328"/>
    </source>
</evidence>
<name>A0A514D888_9VIRU</name>
<evidence type="ECO:0000256" key="4">
    <source>
        <dbReference type="ARBA" id="ARBA00022844"/>
    </source>
</evidence>
<evidence type="ECO:0000256" key="7">
    <source>
        <dbReference type="ARBA" id="ARBA00035110"/>
    </source>
</evidence>
<evidence type="ECO:0000313" key="8">
    <source>
        <dbReference type="EMBL" id="QDH89834.1"/>
    </source>
</evidence>
<evidence type="ECO:0000256" key="2">
    <source>
        <dbReference type="ARBA" id="ARBA00022581"/>
    </source>
</evidence>
<keyword evidence="3" id="KW-1161">Viral attachment to host cell</keyword>